<name>A0A1G1YT32_9BACT</name>
<gene>
    <name evidence="1" type="ORF">A2912_05820</name>
</gene>
<dbReference type="AlphaFoldDB" id="A0A1G1YT32"/>
<evidence type="ECO:0000313" key="1">
    <source>
        <dbReference type="EMBL" id="OGY55513.1"/>
    </source>
</evidence>
<reference evidence="1 2" key="1">
    <citation type="journal article" date="2016" name="Nat. Commun.">
        <title>Thousands of microbial genomes shed light on interconnected biogeochemical processes in an aquifer system.</title>
        <authorList>
            <person name="Anantharaman K."/>
            <person name="Brown C.T."/>
            <person name="Hug L.A."/>
            <person name="Sharon I."/>
            <person name="Castelle C.J."/>
            <person name="Probst A.J."/>
            <person name="Thomas B.C."/>
            <person name="Singh A."/>
            <person name="Wilkins M.J."/>
            <person name="Karaoz U."/>
            <person name="Brodie E.L."/>
            <person name="Williams K.H."/>
            <person name="Hubbard S.S."/>
            <person name="Banfield J.F."/>
        </authorList>
    </citation>
    <scope>NUCLEOTIDE SEQUENCE [LARGE SCALE GENOMIC DNA]</scope>
</reference>
<dbReference type="Proteomes" id="UP000178122">
    <property type="component" value="Unassembled WGS sequence"/>
</dbReference>
<proteinExistence type="predicted"/>
<dbReference type="EMBL" id="MHIN01000013">
    <property type="protein sequence ID" value="OGY55513.1"/>
    <property type="molecule type" value="Genomic_DNA"/>
</dbReference>
<accession>A0A1G1YT32</accession>
<protein>
    <recommendedName>
        <fullName evidence="3">Peptidase M23 domain-containing protein</fullName>
    </recommendedName>
</protein>
<evidence type="ECO:0008006" key="3">
    <source>
        <dbReference type="Google" id="ProtNLM"/>
    </source>
</evidence>
<comment type="caution">
    <text evidence="1">The sequence shown here is derived from an EMBL/GenBank/DDBJ whole genome shotgun (WGS) entry which is preliminary data.</text>
</comment>
<dbReference type="PROSITE" id="PS51257">
    <property type="entry name" value="PROKAR_LIPOPROTEIN"/>
    <property type="match status" value="1"/>
</dbReference>
<sequence length="520" mass="57893">MAKIKIKMYGGFVLLVFFLLLFGCVKENDGGNNYNTNLGDSSTEKNDVAWENGGVGQGKMAGQYNDEEEVGPKFREIKKEIDYWSAKGPKQIGQEHYDQLMGRLNEVKGRVSEVERAEYIARLNAIELIKNTGSQNIFWGKSGEKSDGKTVGQIAGQNGNVTGHAKQKLIISNCEGEGSVMFTHAPMKLDEIEMIQPTGLMIGGHVTPIDHGYYSGKKWKTVDNRRAEEFVDVYAPAAGFIEVQTMPEVYASSSVGDYRLVIYHSCTFYSIFIHVNQLPEKLQKVVAKGPIVKVEAGEVIGRAPGFDFSVHDEEVTLPGFVVLDSYDAEPFKLHTVDMFDVFVEPLRTELLARNVRQAQPRGGKIDYDIDGKLVGNWFEEWTNAYFGKKEFNRLLGYWQTHAAFAYDALDPSLVVVSLGDFGGEARQFAVKGNSPNPATVGVGSGVVTYELVKYDYKTESGENWDRWHFAKIGKAYAGNEVQGVVLVEMVDNRKMKMEWFVGGSASTVKGFSGKEKVYVR</sequence>
<organism evidence="1 2">
    <name type="scientific">Candidatus Buchananbacteria bacterium RIFCSPLOWO2_01_FULL_40_23b</name>
    <dbReference type="NCBI Taxonomy" id="1797544"/>
    <lineage>
        <taxon>Bacteria</taxon>
        <taxon>Candidatus Buchananiibacteriota</taxon>
    </lineage>
</organism>
<evidence type="ECO:0000313" key="2">
    <source>
        <dbReference type="Proteomes" id="UP000178122"/>
    </source>
</evidence>